<evidence type="ECO:0008006" key="4">
    <source>
        <dbReference type="Google" id="ProtNLM"/>
    </source>
</evidence>
<protein>
    <recommendedName>
        <fullName evidence="4">Excreted virulence factor EspC (Type VII ESX diderm)</fullName>
    </recommendedName>
</protein>
<gene>
    <name evidence="2" type="ORF">FB471_3992</name>
</gene>
<dbReference type="Proteomes" id="UP000320876">
    <property type="component" value="Unassembled WGS sequence"/>
</dbReference>
<name>A0A542DMA2_AMYCI</name>
<dbReference type="EMBL" id="VFML01000001">
    <property type="protein sequence ID" value="TQJ04209.1"/>
    <property type="molecule type" value="Genomic_DNA"/>
</dbReference>
<organism evidence="2 3">
    <name type="scientific">Amycolatopsis cihanbeyliensis</name>
    <dbReference type="NCBI Taxonomy" id="1128664"/>
    <lineage>
        <taxon>Bacteria</taxon>
        <taxon>Bacillati</taxon>
        <taxon>Actinomycetota</taxon>
        <taxon>Actinomycetes</taxon>
        <taxon>Pseudonocardiales</taxon>
        <taxon>Pseudonocardiaceae</taxon>
        <taxon>Amycolatopsis</taxon>
    </lineage>
</organism>
<sequence>MSGYQVLVDKITEAGRAAAQVADGMRGVACAEALPEGDSGMPGARCASKLAAVKQAWQGREQSFIGRLDEHAGSMRRAAQLYSANEDAAEQDLMPVERSAGGRRPF</sequence>
<feature type="region of interest" description="Disordered" evidence="1">
    <location>
        <begin position="84"/>
        <end position="106"/>
    </location>
</feature>
<evidence type="ECO:0000313" key="2">
    <source>
        <dbReference type="EMBL" id="TQJ04209.1"/>
    </source>
</evidence>
<evidence type="ECO:0000313" key="3">
    <source>
        <dbReference type="Proteomes" id="UP000320876"/>
    </source>
</evidence>
<dbReference type="OrthoDB" id="3629109at2"/>
<dbReference type="RefSeq" id="WP_141999919.1">
    <property type="nucleotide sequence ID" value="NZ_VFML01000001.1"/>
</dbReference>
<comment type="caution">
    <text evidence="2">The sequence shown here is derived from an EMBL/GenBank/DDBJ whole genome shotgun (WGS) entry which is preliminary data.</text>
</comment>
<dbReference type="AlphaFoldDB" id="A0A542DMA2"/>
<evidence type="ECO:0000256" key="1">
    <source>
        <dbReference type="SAM" id="MobiDB-lite"/>
    </source>
</evidence>
<accession>A0A542DMA2</accession>
<reference evidence="2 3" key="1">
    <citation type="submission" date="2019-06" db="EMBL/GenBank/DDBJ databases">
        <title>Sequencing the genomes of 1000 actinobacteria strains.</title>
        <authorList>
            <person name="Klenk H.-P."/>
        </authorList>
    </citation>
    <scope>NUCLEOTIDE SEQUENCE [LARGE SCALE GENOMIC DNA]</scope>
    <source>
        <strain evidence="2 3">DSM 45679</strain>
    </source>
</reference>
<keyword evidence="3" id="KW-1185">Reference proteome</keyword>
<proteinExistence type="predicted"/>